<comment type="similarity">
    <text evidence="1 6">Belongs to the carbohydrate kinase PfkB family.</text>
</comment>
<evidence type="ECO:0000256" key="3">
    <source>
        <dbReference type="ARBA" id="ARBA00022741"/>
    </source>
</evidence>
<dbReference type="STRING" id="1413210.U472_01995"/>
<feature type="domain" description="Carbohydrate kinase PfkB" evidence="7">
    <location>
        <begin position="2"/>
        <end position="305"/>
    </location>
</feature>
<dbReference type="PROSITE" id="PS00583">
    <property type="entry name" value="PFKB_KINASES_1"/>
    <property type="match status" value="1"/>
</dbReference>
<dbReference type="AlphaFoldDB" id="A0A285I794"/>
<evidence type="ECO:0000256" key="1">
    <source>
        <dbReference type="ARBA" id="ARBA00010688"/>
    </source>
</evidence>
<dbReference type="OrthoDB" id="9813569at2"/>
<dbReference type="InterPro" id="IPR002139">
    <property type="entry name" value="Ribo/fructo_kinase"/>
</dbReference>
<evidence type="ECO:0000256" key="4">
    <source>
        <dbReference type="ARBA" id="ARBA00022777"/>
    </source>
</evidence>
<dbReference type="RefSeq" id="WP_097019234.1">
    <property type="nucleotide sequence ID" value="NZ_OBDZ01000033.1"/>
</dbReference>
<dbReference type="GO" id="GO:0006000">
    <property type="term" value="P:fructose metabolic process"/>
    <property type="evidence" value="ECO:0007669"/>
    <property type="project" value="UniProtKB-ARBA"/>
</dbReference>
<dbReference type="PROSITE" id="PS00584">
    <property type="entry name" value="PFKB_KINASES_2"/>
    <property type="match status" value="1"/>
</dbReference>
<dbReference type="InterPro" id="IPR050306">
    <property type="entry name" value="PfkB_Carbo_kinase"/>
</dbReference>
<dbReference type="InterPro" id="IPR002173">
    <property type="entry name" value="Carboh/pur_kinase_PfkB_CS"/>
</dbReference>
<protein>
    <submittedName>
        <fullName evidence="8">Fructokinase</fullName>
    </submittedName>
</protein>
<keyword evidence="2 6" id="KW-0808">Transferase</keyword>
<dbReference type="PANTHER" id="PTHR43085">
    <property type="entry name" value="HEXOKINASE FAMILY MEMBER"/>
    <property type="match status" value="1"/>
</dbReference>
<evidence type="ECO:0000256" key="5">
    <source>
        <dbReference type="ARBA" id="ARBA00022840"/>
    </source>
</evidence>
<evidence type="ECO:0000313" key="9">
    <source>
        <dbReference type="Proteomes" id="UP000219573"/>
    </source>
</evidence>
<dbReference type="PRINTS" id="PR00990">
    <property type="entry name" value="RIBOKINASE"/>
</dbReference>
<evidence type="ECO:0000259" key="7">
    <source>
        <dbReference type="Pfam" id="PF00294"/>
    </source>
</evidence>
<keyword evidence="9" id="KW-1185">Reference proteome</keyword>
<dbReference type="PANTHER" id="PTHR43085:SF1">
    <property type="entry name" value="PSEUDOURIDINE KINASE-RELATED"/>
    <property type="match status" value="1"/>
</dbReference>
<name>A0A285I794_9FIRM</name>
<evidence type="ECO:0000313" key="8">
    <source>
        <dbReference type="EMBL" id="SNY43862.1"/>
    </source>
</evidence>
<dbReference type="GO" id="GO:0008865">
    <property type="term" value="F:fructokinase activity"/>
    <property type="evidence" value="ECO:0007669"/>
    <property type="project" value="UniProtKB-ARBA"/>
</dbReference>
<dbReference type="CDD" id="cd01167">
    <property type="entry name" value="bac_FRK"/>
    <property type="match status" value="1"/>
</dbReference>
<organism evidence="8 9">
    <name type="scientific">Orenia metallireducens</name>
    <dbReference type="NCBI Taxonomy" id="1413210"/>
    <lineage>
        <taxon>Bacteria</taxon>
        <taxon>Bacillati</taxon>
        <taxon>Bacillota</taxon>
        <taxon>Clostridia</taxon>
        <taxon>Halanaerobiales</taxon>
        <taxon>Halobacteroidaceae</taxon>
        <taxon>Orenia</taxon>
    </lineage>
</organism>
<dbReference type="GO" id="GO:0005524">
    <property type="term" value="F:ATP binding"/>
    <property type="evidence" value="ECO:0007669"/>
    <property type="project" value="UniProtKB-KW"/>
</dbReference>
<proteinExistence type="inferred from homology"/>
<dbReference type="InterPro" id="IPR011611">
    <property type="entry name" value="PfkB_dom"/>
</dbReference>
<keyword evidence="4 6" id="KW-0418">Kinase</keyword>
<keyword evidence="5" id="KW-0067">ATP-binding</keyword>
<reference evidence="9" key="1">
    <citation type="submission" date="2017-09" db="EMBL/GenBank/DDBJ databases">
        <authorList>
            <person name="Varghese N."/>
            <person name="Submissions S."/>
        </authorList>
    </citation>
    <scope>NUCLEOTIDE SEQUENCE [LARGE SCALE GENOMIC DNA]</scope>
    <source>
        <strain evidence="9">MSL47</strain>
    </source>
</reference>
<keyword evidence="3" id="KW-0547">Nucleotide-binding</keyword>
<dbReference type="InterPro" id="IPR029056">
    <property type="entry name" value="Ribokinase-like"/>
</dbReference>
<dbReference type="Pfam" id="PF00294">
    <property type="entry name" value="PfkB"/>
    <property type="match status" value="1"/>
</dbReference>
<dbReference type="SUPFAM" id="SSF53613">
    <property type="entry name" value="Ribokinase-like"/>
    <property type="match status" value="1"/>
</dbReference>
<sequence length="316" mass="34575">MKGIITLGEALIDFIPLDQNNMSFKKNPGGAPANVAVGLSNLGAKTTFVGKVGNDLLGHFLKETLDEKGVNTESMILTDEARTGLVFVTLDESGERSFSFYINPSADTFLRKEDIDNEIFKEHKILHFGSISLINEPACSATKYAVQQAKEQGMLISYDPNLRLNLWKSSEAAKEGIVSMLGEADILKISDEELEFITGNDDVESGVKQLEEEYNISLIYITFGSKGSYYYYKGELEFVPAIKVETVDTTGAGDAFVSGILYNLNETDKQINKLDKEFLNTTTKFASVSGALAASQKGAMSALPTLEQVKELLKNS</sequence>
<evidence type="ECO:0000256" key="6">
    <source>
        <dbReference type="RuleBase" id="RU003704"/>
    </source>
</evidence>
<dbReference type="Proteomes" id="UP000219573">
    <property type="component" value="Unassembled WGS sequence"/>
</dbReference>
<accession>A0A285I794</accession>
<gene>
    <name evidence="8" type="ORF">SAMN06265827_1334</name>
</gene>
<dbReference type="Gene3D" id="3.40.1190.20">
    <property type="match status" value="1"/>
</dbReference>
<dbReference type="NCBIfam" id="NF006957">
    <property type="entry name" value="PRK09434.1"/>
    <property type="match status" value="1"/>
</dbReference>
<dbReference type="EMBL" id="OBDZ01000033">
    <property type="protein sequence ID" value="SNY43862.1"/>
    <property type="molecule type" value="Genomic_DNA"/>
</dbReference>
<evidence type="ECO:0000256" key="2">
    <source>
        <dbReference type="ARBA" id="ARBA00022679"/>
    </source>
</evidence>